<comment type="caution">
    <text evidence="2">The sequence shown here is derived from an EMBL/GenBank/DDBJ whole genome shotgun (WGS) entry which is preliminary data.</text>
</comment>
<sequence length="471" mass="51685">MHKYKRLTAVGVFGAVLLLAACNDDSDMPMDSEDMPMDEEDMPMDEDGMPMDEEDMPMDEDGMPMDEEDMPMDEEDMPMDEDGMPMDEEDMGHGEHGASAEEREAFEEEAAQLPENLNEGAGEGLTTTNTKNITRLDDEDPQAFSIMASQTIWPATHEANQPGTIILAEQDEWQHAVAALTLVHHPNDGPLLFMEDGLSDDLTAEIERLAPLGNDDDIEILVAGELSDEDRNELNDYTVEEITEEEPAAFAKDVEDMFAETTGNLPDNVVIASSEDAYKSYAMPAGSWISHMDESLLYVDDTVPEATAEALEARDGEANMYVMNGEGGITDEVLSELEDYGTVEEIAGDDPVEHSINFAKYQDENFGWGIDEPGHGLVFGSTAAPELAMAGAPLAHLGKHAPLIWMEDELEQAHADYLAELKPAFVDVPMEGPYNHGYILGTENVISFEDQGAIDDLMEIDVIEGDAHADH</sequence>
<dbReference type="Proteomes" id="UP000242310">
    <property type="component" value="Unassembled WGS sequence"/>
</dbReference>
<dbReference type="OrthoDB" id="1399160at2"/>
<name>A0A2P8H8K7_9BACI</name>
<evidence type="ECO:0000313" key="3">
    <source>
        <dbReference type="Proteomes" id="UP000242310"/>
    </source>
</evidence>
<feature type="chain" id="PRO_5039142495" description="ArsR family transcriptional regulator" evidence="1">
    <location>
        <begin position="21"/>
        <end position="471"/>
    </location>
</feature>
<dbReference type="RefSeq" id="WP_106589687.1">
    <property type="nucleotide sequence ID" value="NZ_PYAV01000014.1"/>
</dbReference>
<reference evidence="2 3" key="1">
    <citation type="submission" date="2018-03" db="EMBL/GenBank/DDBJ databases">
        <title>Genomic Encyclopedia of Type Strains, Phase III (KMG-III): the genomes of soil and plant-associated and newly described type strains.</title>
        <authorList>
            <person name="Whitman W."/>
        </authorList>
    </citation>
    <scope>NUCLEOTIDE SEQUENCE [LARGE SCALE GENOMIC DNA]</scope>
    <source>
        <strain evidence="2 3">CGMCC 1.07653</strain>
    </source>
</reference>
<gene>
    <name evidence="2" type="ORF">B0H94_11440</name>
</gene>
<protein>
    <recommendedName>
        <fullName evidence="4">ArsR family transcriptional regulator</fullName>
    </recommendedName>
</protein>
<feature type="signal peptide" evidence="1">
    <location>
        <begin position="1"/>
        <end position="20"/>
    </location>
</feature>
<keyword evidence="3" id="KW-1185">Reference proteome</keyword>
<organism evidence="2 3">
    <name type="scientific">Salsuginibacillus halophilus</name>
    <dbReference type="NCBI Taxonomy" id="517424"/>
    <lineage>
        <taxon>Bacteria</taxon>
        <taxon>Bacillati</taxon>
        <taxon>Bacillota</taxon>
        <taxon>Bacilli</taxon>
        <taxon>Bacillales</taxon>
        <taxon>Bacillaceae</taxon>
        <taxon>Salsuginibacillus</taxon>
    </lineage>
</organism>
<evidence type="ECO:0008006" key="4">
    <source>
        <dbReference type="Google" id="ProtNLM"/>
    </source>
</evidence>
<keyword evidence="1" id="KW-0732">Signal</keyword>
<proteinExistence type="predicted"/>
<dbReference type="AlphaFoldDB" id="A0A2P8H8K7"/>
<dbReference type="EMBL" id="PYAV01000014">
    <property type="protein sequence ID" value="PSL42566.1"/>
    <property type="molecule type" value="Genomic_DNA"/>
</dbReference>
<accession>A0A2P8H8K7</accession>
<dbReference type="PROSITE" id="PS51257">
    <property type="entry name" value="PROKAR_LIPOPROTEIN"/>
    <property type="match status" value="1"/>
</dbReference>
<evidence type="ECO:0000313" key="2">
    <source>
        <dbReference type="EMBL" id="PSL42566.1"/>
    </source>
</evidence>
<evidence type="ECO:0000256" key="1">
    <source>
        <dbReference type="SAM" id="SignalP"/>
    </source>
</evidence>